<evidence type="ECO:0000259" key="1">
    <source>
        <dbReference type="Pfam" id="PF10988"/>
    </source>
</evidence>
<evidence type="ECO:0000313" key="3">
    <source>
        <dbReference type="Proteomes" id="UP000295499"/>
    </source>
</evidence>
<dbReference type="PROSITE" id="PS51257">
    <property type="entry name" value="PROKAR_LIPOPROTEIN"/>
    <property type="match status" value="1"/>
</dbReference>
<keyword evidence="3" id="KW-1185">Reference proteome</keyword>
<reference evidence="2 3" key="1">
    <citation type="submission" date="2019-03" db="EMBL/GenBank/DDBJ databases">
        <title>Genomic Encyclopedia of Archaeal and Bacterial Type Strains, Phase II (KMG-II): from individual species to whole genera.</title>
        <authorList>
            <person name="Goeker M."/>
        </authorList>
    </citation>
    <scope>NUCLEOTIDE SEQUENCE [LARGE SCALE GENOMIC DNA]</scope>
    <source>
        <strain evidence="2 3">DSM 19034</strain>
    </source>
</reference>
<gene>
    <name evidence="2" type="ORF">CLV32_0400</name>
</gene>
<feature type="domain" description="Putative auto-transporter adhesin head GIN" evidence="1">
    <location>
        <begin position="38"/>
        <end position="219"/>
    </location>
</feature>
<protein>
    <submittedName>
        <fullName evidence="2">Putative autotransporter adhesin-like protein</fullName>
    </submittedName>
</protein>
<name>A0A4R6IPC7_9SPHI</name>
<dbReference type="Pfam" id="PF10988">
    <property type="entry name" value="DUF2807"/>
    <property type="match status" value="1"/>
</dbReference>
<accession>A0A4R6IPC7</accession>
<proteinExistence type="predicted"/>
<evidence type="ECO:0000313" key="2">
    <source>
        <dbReference type="EMBL" id="TDO24113.1"/>
    </source>
</evidence>
<dbReference type="AlphaFoldDB" id="A0A4R6IPC7"/>
<comment type="caution">
    <text evidence="2">The sequence shown here is derived from an EMBL/GenBank/DDBJ whole genome shotgun (WGS) entry which is preliminary data.</text>
</comment>
<dbReference type="OrthoDB" id="5585143at2"/>
<organism evidence="2 3">
    <name type="scientific">Pedobacter duraquae</name>
    <dbReference type="NCBI Taxonomy" id="425511"/>
    <lineage>
        <taxon>Bacteria</taxon>
        <taxon>Pseudomonadati</taxon>
        <taxon>Bacteroidota</taxon>
        <taxon>Sphingobacteriia</taxon>
        <taxon>Sphingobacteriales</taxon>
        <taxon>Sphingobacteriaceae</taxon>
        <taxon>Pedobacter</taxon>
    </lineage>
</organism>
<dbReference type="Proteomes" id="UP000295499">
    <property type="component" value="Unassembled WGS sequence"/>
</dbReference>
<dbReference type="Gene3D" id="2.160.20.120">
    <property type="match status" value="1"/>
</dbReference>
<dbReference type="EMBL" id="SNWM01000001">
    <property type="protein sequence ID" value="TDO24113.1"/>
    <property type="molecule type" value="Genomic_DNA"/>
</dbReference>
<sequence length="236" mass="24938">MKQPVGLFLILAIAFAGCKSKCIEDSGKHIEKKIVAKNFDKISLTGPIKLVIHQDSSYAITVSADSNVVDAIETKVSGSELTVKLDADKYCGTDSIVVHAGIGPLTQLKVKGASTIVSTGVLKLGDLKLEFSGTISANLNLQAGKVSTVSEGVTDLKLTGQAGQHELNSKGTITLGAQDFTVGIYKLNIEGLGNSKINVLNELYVETSGASEIYYRGNPKTIKENKKGAAKLEKVN</sequence>
<dbReference type="InterPro" id="IPR021255">
    <property type="entry name" value="DUF2807"/>
</dbReference>
<dbReference type="RefSeq" id="WP_133551826.1">
    <property type="nucleotide sequence ID" value="NZ_SNWM01000001.1"/>
</dbReference>